<proteinExistence type="predicted"/>
<organism evidence="1 2">
    <name type="scientific">Diphasiastrum complanatum</name>
    <name type="common">Issler's clubmoss</name>
    <name type="synonym">Lycopodium complanatum</name>
    <dbReference type="NCBI Taxonomy" id="34168"/>
    <lineage>
        <taxon>Eukaryota</taxon>
        <taxon>Viridiplantae</taxon>
        <taxon>Streptophyta</taxon>
        <taxon>Embryophyta</taxon>
        <taxon>Tracheophyta</taxon>
        <taxon>Lycopodiopsida</taxon>
        <taxon>Lycopodiales</taxon>
        <taxon>Lycopodiaceae</taxon>
        <taxon>Lycopodioideae</taxon>
        <taxon>Diphasiastrum</taxon>
    </lineage>
</organism>
<reference evidence="2" key="1">
    <citation type="journal article" date="2024" name="Proc. Natl. Acad. Sci. U.S.A.">
        <title>Extraordinary preservation of gene collinearity over three hundred million years revealed in homosporous lycophytes.</title>
        <authorList>
            <person name="Li C."/>
            <person name="Wickell D."/>
            <person name="Kuo L.Y."/>
            <person name="Chen X."/>
            <person name="Nie B."/>
            <person name="Liao X."/>
            <person name="Peng D."/>
            <person name="Ji J."/>
            <person name="Jenkins J."/>
            <person name="Williams M."/>
            <person name="Shu S."/>
            <person name="Plott C."/>
            <person name="Barry K."/>
            <person name="Rajasekar S."/>
            <person name="Grimwood J."/>
            <person name="Han X."/>
            <person name="Sun S."/>
            <person name="Hou Z."/>
            <person name="He W."/>
            <person name="Dai G."/>
            <person name="Sun C."/>
            <person name="Schmutz J."/>
            <person name="Leebens-Mack J.H."/>
            <person name="Li F.W."/>
            <person name="Wang L."/>
        </authorList>
    </citation>
    <scope>NUCLEOTIDE SEQUENCE [LARGE SCALE GENOMIC DNA]</scope>
    <source>
        <strain evidence="2">cv. PW_Plant_1</strain>
    </source>
</reference>
<keyword evidence="2" id="KW-1185">Reference proteome</keyword>
<gene>
    <name evidence="1" type="ORF">O6H91_06G087400</name>
</gene>
<evidence type="ECO:0000313" key="2">
    <source>
        <dbReference type="Proteomes" id="UP001162992"/>
    </source>
</evidence>
<protein>
    <submittedName>
        <fullName evidence="1">Uncharacterized protein</fullName>
    </submittedName>
</protein>
<accession>A0ACC2DGB5</accession>
<name>A0ACC2DGB5_DIPCM</name>
<dbReference type="Proteomes" id="UP001162992">
    <property type="component" value="Chromosome 6"/>
</dbReference>
<sequence>MSVPAFIPRPCSADGSWGSSVDAARRWLIGLATTNSAPLKSSAASMWNKQRVGKYTRDIGACTGIATDSASAPTSSMSLGRKGTPTSSMSLGRKETAADQSSTKPSYYHLTLWNDDFIESLKGDYDESTNEDTIGNLIGEVRNMFRTMGDGATAASAYDTAWVARVPALDGSGAPQFPLTVQWIVGNQLKDGSWGETTLFLAYDRVFNTLACVLALKTWNVGEENIKRGLSFITKQIEVMKDEAGAHMPSGFEICFISMMEEAKLMGLELPYHAPFIKNIVEARENKLRRIPTDYFHTHPTTILYSLEGLQSLVDWNRILNFQSKDGSFLSSPASTACVLMHTGNQKCLDFLNSVLPRFNNAVPSHYPLDLFERLWAVDGLMRLGIDRFFQKEINEALDYVYRYWTETGIGWTRENPVHDLDDTCMGFRLLRLHGYDVSPSEYPSLVHLHGYDVSPKCIEHFKLDGKFFCFAGESRHGMTEMLNLYRASQLRFPGETILDDSHDYTKTYLANALQNRNAFDKWALKKDLEGEVEYALKYPWHKSVPRLEARNYIEQYGSTDIWLGKTMYRMYNVNNMTFLDLARADFNRCQAIHQKELQQIISWWNQSGFTELSFTRQRPAEIYFSIAACMFEPEFALIRLAYTRTACITLILDDLFDSYESVANLQLFLKAVKRWDPSVISGLSEETTVSFNGLYNTLNSFVEAAFKVQGRDISRYVKTIWEDLLSAYIVEAEWSERKYVPKFDEYVENAKVSIALGTVLLNAIFFCGEVLSDDILQQVDFRSNFLHLVCLTGRLINDTKTFEAERDRGELASSISCYMNENPNISEEEAKTHVYGIIDLALKELNRELVRPSNVPLPCKRLLFDTARIMQLFYRVRDGFGISDKEMKTHLQKILFEPV</sequence>
<evidence type="ECO:0000313" key="1">
    <source>
        <dbReference type="EMBL" id="KAJ7553193.1"/>
    </source>
</evidence>
<comment type="caution">
    <text evidence="1">The sequence shown here is derived from an EMBL/GenBank/DDBJ whole genome shotgun (WGS) entry which is preliminary data.</text>
</comment>
<dbReference type="EMBL" id="CM055097">
    <property type="protein sequence ID" value="KAJ7553193.1"/>
    <property type="molecule type" value="Genomic_DNA"/>
</dbReference>